<keyword evidence="2" id="KW-1185">Reference proteome</keyword>
<protein>
    <submittedName>
        <fullName evidence="1">Uncharacterized protein</fullName>
    </submittedName>
</protein>
<sequence length="95" mass="10906">MKVVKVEENRMRIKQGSERKTVLYTVYQNLSKNPLSLSHFGAGSLLNFYFPVGAGLESLRYEQKVPKRRKRSDISLLSRFIVPRLFATSTGWGQV</sequence>
<name>A0AAV4QVX7_CAEEX</name>
<organism evidence="1 2">
    <name type="scientific">Caerostris extrusa</name>
    <name type="common">Bark spider</name>
    <name type="synonym">Caerostris bankana</name>
    <dbReference type="NCBI Taxonomy" id="172846"/>
    <lineage>
        <taxon>Eukaryota</taxon>
        <taxon>Metazoa</taxon>
        <taxon>Ecdysozoa</taxon>
        <taxon>Arthropoda</taxon>
        <taxon>Chelicerata</taxon>
        <taxon>Arachnida</taxon>
        <taxon>Araneae</taxon>
        <taxon>Araneomorphae</taxon>
        <taxon>Entelegynae</taxon>
        <taxon>Araneoidea</taxon>
        <taxon>Araneidae</taxon>
        <taxon>Caerostris</taxon>
    </lineage>
</organism>
<evidence type="ECO:0000313" key="2">
    <source>
        <dbReference type="Proteomes" id="UP001054945"/>
    </source>
</evidence>
<gene>
    <name evidence="1" type="ORF">CEXT_447241</name>
</gene>
<accession>A0AAV4QVX7</accession>
<dbReference type="EMBL" id="BPLR01006938">
    <property type="protein sequence ID" value="GIY13429.1"/>
    <property type="molecule type" value="Genomic_DNA"/>
</dbReference>
<comment type="caution">
    <text evidence="1">The sequence shown here is derived from an EMBL/GenBank/DDBJ whole genome shotgun (WGS) entry which is preliminary data.</text>
</comment>
<dbReference type="AlphaFoldDB" id="A0AAV4QVX7"/>
<reference evidence="1 2" key="1">
    <citation type="submission" date="2021-06" db="EMBL/GenBank/DDBJ databases">
        <title>Caerostris extrusa draft genome.</title>
        <authorList>
            <person name="Kono N."/>
            <person name="Arakawa K."/>
        </authorList>
    </citation>
    <scope>NUCLEOTIDE SEQUENCE [LARGE SCALE GENOMIC DNA]</scope>
</reference>
<dbReference type="Proteomes" id="UP001054945">
    <property type="component" value="Unassembled WGS sequence"/>
</dbReference>
<evidence type="ECO:0000313" key="1">
    <source>
        <dbReference type="EMBL" id="GIY13429.1"/>
    </source>
</evidence>
<proteinExistence type="predicted"/>